<dbReference type="AlphaFoldDB" id="A0A922P106"/>
<dbReference type="InterPro" id="IPR022742">
    <property type="entry name" value="Hydrolase_4"/>
</dbReference>
<dbReference type="InterPro" id="IPR029058">
    <property type="entry name" value="AB_hydrolase_fold"/>
</dbReference>
<dbReference type="RefSeq" id="WP_037167068.1">
    <property type="nucleotide sequence ID" value="NZ_CAJXID010000022.1"/>
</dbReference>
<reference evidence="2 3" key="1">
    <citation type="submission" date="2014-06" db="EMBL/GenBank/DDBJ databases">
        <title>Rhizobium pelagicum/R2-400B4.</title>
        <authorList>
            <person name="Kimes N.E."/>
            <person name="Lopez-Perez M."/>
        </authorList>
    </citation>
    <scope>NUCLEOTIDE SEQUENCE [LARGE SCALE GENOMIC DNA]</scope>
    <source>
        <strain evidence="2 3">R2-400B4</strain>
    </source>
</reference>
<dbReference type="SUPFAM" id="SSF53474">
    <property type="entry name" value="alpha/beta-Hydrolases"/>
    <property type="match status" value="1"/>
</dbReference>
<evidence type="ECO:0000313" key="2">
    <source>
        <dbReference type="EMBL" id="KEQ07573.1"/>
    </source>
</evidence>
<dbReference type="InterPro" id="IPR051044">
    <property type="entry name" value="MAG_DAG_Lipase"/>
</dbReference>
<dbReference type="Proteomes" id="UP000052167">
    <property type="component" value="Unassembled WGS sequence"/>
</dbReference>
<accession>A0A922P106</accession>
<comment type="caution">
    <text evidence="2">The sequence shown here is derived from an EMBL/GenBank/DDBJ whole genome shotgun (WGS) entry which is preliminary data.</text>
</comment>
<evidence type="ECO:0000259" key="1">
    <source>
        <dbReference type="Pfam" id="PF12146"/>
    </source>
</evidence>
<feature type="domain" description="Serine aminopeptidase S33" evidence="1">
    <location>
        <begin position="27"/>
        <end position="288"/>
    </location>
</feature>
<dbReference type="PANTHER" id="PTHR11614">
    <property type="entry name" value="PHOSPHOLIPASE-RELATED"/>
    <property type="match status" value="1"/>
</dbReference>
<keyword evidence="3" id="KW-1185">Reference proteome</keyword>
<protein>
    <submittedName>
        <fullName evidence="2">Lysophospholipase</fullName>
    </submittedName>
</protein>
<proteinExistence type="predicted"/>
<sequence>MFSETRRFQSPTGADLAYHHRASGPAAAGILLICHGLAEHSGRYRAFADKMADTGFHVYAHDHRGHGETRAPDAVPGRFAERDGLRKVIDDVCAMRDMAAAAHPGLPVILFGHSMGGLIALNTAVDRPDDFQALTIWNSNFHPGPAGRLAQAVLLAERALKGSDVPSTILPMATFRAWGRSMPEKRTEADWLSNDPAEVDAYLTDPLCGFDASVSLWLDLFEMTYRGPTLVDRLRKDMPIYLVGGENDPATNGGREITWLARHLKTHGLRRVTSRIWPKTRHETLNDSVRNEATAEFAAWAREAAELRTE</sequence>
<evidence type="ECO:0000313" key="3">
    <source>
        <dbReference type="Proteomes" id="UP000052167"/>
    </source>
</evidence>
<dbReference type="OrthoDB" id="9806902at2"/>
<dbReference type="Pfam" id="PF12146">
    <property type="entry name" value="Hydrolase_4"/>
    <property type="match status" value="1"/>
</dbReference>
<dbReference type="EMBL" id="JOKJ01000012">
    <property type="protein sequence ID" value="KEQ07573.1"/>
    <property type="molecule type" value="Genomic_DNA"/>
</dbReference>
<dbReference type="Gene3D" id="3.40.50.1820">
    <property type="entry name" value="alpha/beta hydrolase"/>
    <property type="match status" value="1"/>
</dbReference>
<organism evidence="2 3">
    <name type="scientific">Pseudorhizobium pelagicum</name>
    <dbReference type="NCBI Taxonomy" id="1509405"/>
    <lineage>
        <taxon>Bacteria</taxon>
        <taxon>Pseudomonadati</taxon>
        <taxon>Pseudomonadota</taxon>
        <taxon>Alphaproteobacteria</taxon>
        <taxon>Hyphomicrobiales</taxon>
        <taxon>Rhizobiaceae</taxon>
        <taxon>Rhizobium/Agrobacterium group</taxon>
        <taxon>Pseudorhizobium</taxon>
    </lineage>
</organism>
<name>A0A922P106_9HYPH</name>
<gene>
    <name evidence="2" type="ORF">GV68_04440</name>
</gene>